<proteinExistence type="predicted"/>
<keyword evidence="1" id="KW-0812">Transmembrane</keyword>
<evidence type="ECO:0000313" key="4">
    <source>
        <dbReference type="Proteomes" id="UP000199228"/>
    </source>
</evidence>
<keyword evidence="4" id="KW-1185">Reference proteome</keyword>
<dbReference type="STRING" id="1732.SAMN02910417_01690"/>
<dbReference type="OrthoDB" id="1907753at2"/>
<evidence type="ECO:0000256" key="1">
    <source>
        <dbReference type="SAM" id="Phobius"/>
    </source>
</evidence>
<feature type="transmembrane region" description="Helical" evidence="1">
    <location>
        <begin position="9"/>
        <end position="29"/>
    </location>
</feature>
<dbReference type="EMBL" id="FMXR01000012">
    <property type="protein sequence ID" value="SDB22905.1"/>
    <property type="molecule type" value="Genomic_DNA"/>
</dbReference>
<organism evidence="3 4">
    <name type="scientific">Eubacterium oxidoreducens</name>
    <dbReference type="NCBI Taxonomy" id="1732"/>
    <lineage>
        <taxon>Bacteria</taxon>
        <taxon>Bacillati</taxon>
        <taxon>Bacillota</taxon>
        <taxon>Clostridia</taxon>
        <taxon>Eubacteriales</taxon>
        <taxon>Eubacteriaceae</taxon>
        <taxon>Eubacterium</taxon>
    </lineage>
</organism>
<dbReference type="Proteomes" id="UP000199228">
    <property type="component" value="Unassembled WGS sequence"/>
</dbReference>
<reference evidence="3 4" key="1">
    <citation type="submission" date="2016-10" db="EMBL/GenBank/DDBJ databases">
        <authorList>
            <person name="de Groot N.N."/>
        </authorList>
    </citation>
    <scope>NUCLEOTIDE SEQUENCE [LARGE SCALE GENOMIC DNA]</scope>
    <source>
        <strain evidence="3 4">DSM 3217</strain>
    </source>
</reference>
<dbReference type="Pfam" id="PF12704">
    <property type="entry name" value="MacB_PCD"/>
    <property type="match status" value="1"/>
</dbReference>
<gene>
    <name evidence="3" type="ORF">SAMN02910417_01690</name>
</gene>
<accession>A0A1G6BQS2</accession>
<keyword evidence="1" id="KW-1133">Transmembrane helix</keyword>
<dbReference type="InterPro" id="IPR025857">
    <property type="entry name" value="MacB_PCD"/>
</dbReference>
<sequence>MSVMYKSKLLLLSNIIAASIIIINIFNLVSVYKMISQPADGLSDSYFSLRVESKEDYENMLKAISDDDDFLVERDVAFQVVGVYYDEAAYINPVKGRLFNKQEMAENKLVAMVDESLVDRCITKEDKLYYKFQNDYYEIVGVFRRSENKVNQDAYVYIPLTTALNMQYINEEGEYNIDADAGKFDQEDLIYKNSQLNIKDKLEITINEQEASVIALVVIMVMLLINMIGIINQWRLSRQTMVKAMYLSGVNPLGIKKKLLGEYVTILVIAYIVGLIIACIMTFIPQGLYETFEISVTSVMISFFVYLIFALWGIIYTFTRKIGTNQ</sequence>
<dbReference type="RefSeq" id="WP_090173926.1">
    <property type="nucleotide sequence ID" value="NZ_FMXR01000012.1"/>
</dbReference>
<feature type="domain" description="MacB-like periplasmic core" evidence="2">
    <location>
        <begin position="77"/>
        <end position="167"/>
    </location>
</feature>
<evidence type="ECO:0000259" key="2">
    <source>
        <dbReference type="Pfam" id="PF12704"/>
    </source>
</evidence>
<feature type="transmembrane region" description="Helical" evidence="1">
    <location>
        <begin position="263"/>
        <end position="284"/>
    </location>
</feature>
<name>A0A1G6BQS2_EUBOX</name>
<keyword evidence="1" id="KW-0472">Membrane</keyword>
<dbReference type="AlphaFoldDB" id="A0A1G6BQS2"/>
<evidence type="ECO:0000313" key="3">
    <source>
        <dbReference type="EMBL" id="SDB22905.1"/>
    </source>
</evidence>
<feature type="transmembrane region" description="Helical" evidence="1">
    <location>
        <begin position="296"/>
        <end position="318"/>
    </location>
</feature>
<protein>
    <submittedName>
        <fullName evidence="3">MacB-like core domain-containing protein</fullName>
    </submittedName>
</protein>
<feature type="transmembrane region" description="Helical" evidence="1">
    <location>
        <begin position="211"/>
        <end position="231"/>
    </location>
</feature>